<name>A0A6M1SUR7_9BACT</name>
<organism evidence="2 3">
    <name type="scientific">Halalkalibaculum roseum</name>
    <dbReference type="NCBI Taxonomy" id="2709311"/>
    <lineage>
        <taxon>Bacteria</taxon>
        <taxon>Pseudomonadati</taxon>
        <taxon>Balneolota</taxon>
        <taxon>Balneolia</taxon>
        <taxon>Balneolales</taxon>
        <taxon>Balneolaceae</taxon>
        <taxon>Halalkalibaculum</taxon>
    </lineage>
</organism>
<dbReference type="Gene3D" id="2.120.10.80">
    <property type="entry name" value="Kelch-type beta propeller"/>
    <property type="match status" value="1"/>
</dbReference>
<dbReference type="EMBL" id="JAALLT010000002">
    <property type="protein sequence ID" value="NGP76542.1"/>
    <property type="molecule type" value="Genomic_DNA"/>
</dbReference>
<evidence type="ECO:0000256" key="1">
    <source>
        <dbReference type="SAM" id="Phobius"/>
    </source>
</evidence>
<dbReference type="InterPro" id="IPR015915">
    <property type="entry name" value="Kelch-typ_b-propeller"/>
</dbReference>
<dbReference type="RefSeq" id="WP_165140976.1">
    <property type="nucleotide sequence ID" value="NZ_JAALLT010000002.1"/>
</dbReference>
<proteinExistence type="predicted"/>
<dbReference type="AlphaFoldDB" id="A0A6M1SUR7"/>
<keyword evidence="1" id="KW-0812">Transmembrane</keyword>
<protein>
    <recommendedName>
        <fullName evidence="4">Kelch motif-containing protein</fullName>
    </recommendedName>
</protein>
<accession>A0A6M1SUR7</accession>
<comment type="caution">
    <text evidence="2">The sequence shown here is derived from an EMBL/GenBank/DDBJ whole genome shotgun (WGS) entry which is preliminary data.</text>
</comment>
<keyword evidence="3" id="KW-1185">Reference proteome</keyword>
<keyword evidence="1" id="KW-0472">Membrane</keyword>
<keyword evidence="1" id="KW-1133">Transmembrane helix</keyword>
<evidence type="ECO:0000313" key="3">
    <source>
        <dbReference type="Proteomes" id="UP000473278"/>
    </source>
</evidence>
<dbReference type="Proteomes" id="UP000473278">
    <property type="component" value="Unassembled WGS sequence"/>
</dbReference>
<dbReference type="InterPro" id="IPR011043">
    <property type="entry name" value="Gal_Oxase/kelch_b-propeller"/>
</dbReference>
<evidence type="ECO:0008006" key="4">
    <source>
        <dbReference type="Google" id="ProtNLM"/>
    </source>
</evidence>
<reference evidence="2 3" key="1">
    <citation type="submission" date="2020-02" db="EMBL/GenBank/DDBJ databases">
        <title>Balneolaceae bacterium YR4-1, complete genome.</title>
        <authorList>
            <person name="Li Y."/>
            <person name="Wu S."/>
        </authorList>
    </citation>
    <scope>NUCLEOTIDE SEQUENCE [LARGE SCALE GENOMIC DNA]</scope>
    <source>
        <strain evidence="2 3">YR4-1</strain>
    </source>
</reference>
<evidence type="ECO:0000313" key="2">
    <source>
        <dbReference type="EMBL" id="NGP76542.1"/>
    </source>
</evidence>
<dbReference type="SUPFAM" id="SSF50965">
    <property type="entry name" value="Galactose oxidase, central domain"/>
    <property type="match status" value="1"/>
</dbReference>
<feature type="transmembrane region" description="Helical" evidence="1">
    <location>
        <begin position="332"/>
        <end position="350"/>
    </location>
</feature>
<sequence>MNRSLLFTDLDTTRNRMFILLEDGLWEYRLNNKTWRFQDSLSSLALEIEDYEFGYDTVNDKIKLWHRGVGTLYEVDPDTYEITRRDESHVHRNQFSHQPFFRHGTVYAFGGYGYWLWKNYITYFNNDLEEWNIQNVHPQSEVPEPRIPETGIYIPFEDAFYFFGGYIPEDKDRADDQFTRRLEPNDVWKFSFEDDNWTKLGSVPAAYEYYRGSKNRRYGRINKVSGSFYSDSSKIWYIPTASEGRGDLVNFVPVDLKSGKILTPIVLDSGLNSDEFLPANFHFDQRNGKVIIVGLKKITKTDSYPIEIVSFAEDSMLSGIQDRSETSIRSQFLYAGGFILLCFVLLLLYWKRRSRVTVNLDSINKMSDDFKHEDWLNNQEKKMLDVLLKSDTFMETSELEERIWDDIDNYDYRRKLRNETINAINRKFKEHYNTSADLISRIKDPEDNRRFLYGVDEEFIRDR</sequence>
<gene>
    <name evidence="2" type="ORF">G3570_07855</name>
</gene>